<reference evidence="2" key="1">
    <citation type="submission" date="2021-01" db="EMBL/GenBank/DDBJ databases">
        <authorList>
            <person name="Corre E."/>
            <person name="Pelletier E."/>
            <person name="Niang G."/>
            <person name="Scheremetjew M."/>
            <person name="Finn R."/>
            <person name="Kale V."/>
            <person name="Holt S."/>
            <person name="Cochrane G."/>
            <person name="Meng A."/>
            <person name="Brown T."/>
            <person name="Cohen L."/>
        </authorList>
    </citation>
    <scope>NUCLEOTIDE SEQUENCE</scope>
    <source>
        <strain evidence="2">MM31A-1</strain>
    </source>
</reference>
<gene>
    <name evidence="2" type="ORF">CDEB00056_LOCUS10990</name>
</gene>
<accession>A0A7S3V9E9</accession>
<evidence type="ECO:0000256" key="1">
    <source>
        <dbReference type="SAM" id="MobiDB-lite"/>
    </source>
</evidence>
<name>A0A7S3V9E9_9STRA</name>
<proteinExistence type="predicted"/>
<organism evidence="2">
    <name type="scientific">Chaetoceros debilis</name>
    <dbReference type="NCBI Taxonomy" id="122233"/>
    <lineage>
        <taxon>Eukaryota</taxon>
        <taxon>Sar</taxon>
        <taxon>Stramenopiles</taxon>
        <taxon>Ochrophyta</taxon>
        <taxon>Bacillariophyta</taxon>
        <taxon>Coscinodiscophyceae</taxon>
        <taxon>Chaetocerotophycidae</taxon>
        <taxon>Chaetocerotales</taxon>
        <taxon>Chaetocerotaceae</taxon>
        <taxon>Chaetoceros</taxon>
    </lineage>
</organism>
<dbReference type="AlphaFoldDB" id="A0A7S3V9E9"/>
<evidence type="ECO:0000313" key="2">
    <source>
        <dbReference type="EMBL" id="CAE0466138.1"/>
    </source>
</evidence>
<feature type="region of interest" description="Disordered" evidence="1">
    <location>
        <begin position="242"/>
        <end position="264"/>
    </location>
</feature>
<feature type="compositionally biased region" description="Low complexity" evidence="1">
    <location>
        <begin position="298"/>
        <end position="319"/>
    </location>
</feature>
<feature type="compositionally biased region" description="Polar residues" evidence="1">
    <location>
        <begin position="138"/>
        <end position="152"/>
    </location>
</feature>
<dbReference type="EMBL" id="HBIO01014193">
    <property type="protein sequence ID" value="CAE0466138.1"/>
    <property type="molecule type" value="Transcribed_RNA"/>
</dbReference>
<protein>
    <submittedName>
        <fullName evidence="2">Uncharacterized protein</fullName>
    </submittedName>
</protein>
<feature type="compositionally biased region" description="Basic residues" evidence="1">
    <location>
        <begin position="250"/>
        <end position="260"/>
    </location>
</feature>
<sequence length="611" mass="67205">MELVLGIAHTYIIRCRRKRRNNDGVSEIIGGGGVGNHHHHRNRNRNGLIRIMAKMVFDRRISRIHRRHLGIVLHRLLKMTERGIGSNKINGKGTVKKKSSVRERKYTVEAAVALAYLDFLERLLIQSTVTHHNHIKENQQGETESGIGNESTTGKRKRSGADSGDSDDNRLNGKSYPTVEGLCEILPLIRTISTSPILWSKMSTSTNEALMTMMSNLLSFQCASSRGNDNGNIISNVDACKSGRMDKNSTKRRSKSRGGSRRNALSSQLAKMQLLLRDNPDLLQVSITFLSAASATGASASTGASGTSDSNSTKSQSSTYREQHQQLLEIMALALSQVHTQKVAGAFRDHNLALYRLAKDLVSSTSTTAEGGPPEQVQILTPKILEYVTTTLKALTSSRKSQMSQKCGCTILLSGMATIIATSAATPNHASSQGIKSAITSSFNLLLSNRNASIVAMTMSSLEEFAKKVSDRRMIPGCVPPKSQSLLQARLKNEIYCTSSRRSIMVTPERIFYWRSKEGEKLVMSSKTNRHFFPGLLLPSTKSPISFEVGARILQINDPNDKTKRVFVIIPPQNHDVVNLTDISKWEVGKEGSVMRVDSLRGGRRCNISTG</sequence>
<feature type="region of interest" description="Disordered" evidence="1">
    <location>
        <begin position="134"/>
        <end position="173"/>
    </location>
</feature>
<feature type="region of interest" description="Disordered" evidence="1">
    <location>
        <begin position="298"/>
        <end position="321"/>
    </location>
</feature>